<dbReference type="GO" id="GO:0006355">
    <property type="term" value="P:regulation of DNA-templated transcription"/>
    <property type="evidence" value="ECO:0007669"/>
    <property type="project" value="InterPro"/>
</dbReference>
<dbReference type="InterPro" id="IPR008648">
    <property type="entry name" value="ICP27-like"/>
</dbReference>
<gene>
    <name evidence="8" type="primary">UL54</name>
</gene>
<organism evidence="8 9">
    <name type="scientific">pteropodid alphaherpesvirus 2</name>
    <dbReference type="NCBI Taxonomy" id="3118716"/>
    <lineage>
        <taxon>Viruses</taxon>
        <taxon>Duplodnaviria</taxon>
        <taxon>Heunggongvirae</taxon>
        <taxon>Peploviricota</taxon>
        <taxon>Herviviricetes</taxon>
        <taxon>Herpesvirales</taxon>
        <taxon>Orthoherpesviridae</taxon>
        <taxon>Alphaherpesvirinae</taxon>
        <taxon>Simplexvirus</taxon>
        <taxon>Simplexvirus pteropodidalpha2</taxon>
    </lineage>
</organism>
<dbReference type="EMBL" id="LC492974">
    <property type="protein sequence ID" value="BBM13227.1"/>
    <property type="molecule type" value="Genomic_DNA"/>
</dbReference>
<dbReference type="Proteomes" id="UP001143588">
    <property type="component" value="Segment"/>
</dbReference>
<feature type="region of interest" description="Disordered" evidence="7">
    <location>
        <begin position="1"/>
        <end position="175"/>
    </location>
</feature>
<dbReference type="GO" id="GO:0008270">
    <property type="term" value="F:zinc ion binding"/>
    <property type="evidence" value="ECO:0007669"/>
    <property type="project" value="UniProtKB-KW"/>
</dbReference>
<sequence>MSSNLDMLIDLGLDLSDSEFEEDPVEPEGARSERRVSTSSGQCSSSDEDMEDSDTEAMVEQPDEEERDSRANWKRESSAPTAVPVVFASPSNPLPTSEEPRLASSVWTRLGPRRSRAPSGSRAGKMARLAPPAAPAAQPAPAASSEPKSKRPPGRLLGETRHGARHRFHRGSRGGRGRRVLRQTVFTQLASGMPPTSTGSKGLPQAACRQRVRPWESVQTRAHFGTPQVGGRPHAPPRPVLVQPPPLMALRIPPPVILPAPETLAPGPTKPVVVDVLDPAAMGVIRSISERAAAERITESFGRSAQAMAQPFGSSAFPTLNSPWAPVLGVSVGPYDADARRVPWETLAEHGPSLYATFKSNLRAASVAKALRECVLRQENLIEALASADELLAWCKMCIQHNLPLRPQDPIIGTARAVLDTLVARLRPFLQCYLRTRGLCSLDELCGRRRLADIKEIASFTFVMLARLANRLERGFTEIDYATLGVTPGAQMDFYIPGTCMAGLIEILDTHRQECSSRICELTASHLIAPPYVHGKYFYCNSLF</sequence>
<proteinExistence type="inferred from homology"/>
<keyword evidence="3" id="KW-0479">Metal-binding</keyword>
<accession>A0A510J6W7</accession>
<comment type="similarity">
    <text evidence="2">Belongs to the HHV-1 ICP27 protein family.</text>
</comment>
<evidence type="ECO:0000256" key="5">
    <source>
        <dbReference type="ARBA" id="ARBA00022833"/>
    </source>
</evidence>
<keyword evidence="9" id="KW-1185">Reference proteome</keyword>
<evidence type="ECO:0000256" key="1">
    <source>
        <dbReference type="ARBA" id="ARBA00004192"/>
    </source>
</evidence>
<evidence type="ECO:0000256" key="3">
    <source>
        <dbReference type="ARBA" id="ARBA00022723"/>
    </source>
</evidence>
<evidence type="ECO:0000256" key="7">
    <source>
        <dbReference type="SAM" id="MobiDB-lite"/>
    </source>
</evidence>
<feature type="compositionally biased region" description="Low complexity" evidence="7">
    <location>
        <begin position="135"/>
        <end position="146"/>
    </location>
</feature>
<feature type="compositionally biased region" description="Basic residues" evidence="7">
    <location>
        <begin position="163"/>
        <end position="175"/>
    </location>
</feature>
<evidence type="ECO:0000256" key="2">
    <source>
        <dbReference type="ARBA" id="ARBA00008477"/>
    </source>
</evidence>
<reference evidence="8 9" key="1">
    <citation type="journal article" date="2020" name="J. Virol.">
        <title>Characterization of a Novel Alphaherpesvirus Isolated from the Fruit Bat Pteropus lylei in Vietnam.</title>
        <authorList>
            <person name="Inagaki T."/>
            <person name="Yamada S."/>
            <person name="Fujii H."/>
            <person name="Yoshikawa T."/>
            <person name="Shibamura M."/>
            <person name="Harada S."/>
            <person name="Fukushi S."/>
            <person name="Le M.Q."/>
            <person name="Nguyen C.T."/>
            <person name="Nguyen T.T.T."/>
            <person name="Nguyen T.T."/>
            <person name="Nguyen T.T."/>
            <person name="Quach V.T."/>
            <person name="Thong V.D."/>
            <person name="Mori K."/>
            <person name="Sasaki M."/>
            <person name="Setiyono A."/>
            <person name="Handharyani E."/>
            <person name="Takeyama H."/>
            <person name="Hasebe F."/>
            <person name="Saijo M."/>
        </authorList>
    </citation>
    <scope>NUCLEOTIDE SEQUENCE [LARGE SCALE GENOMIC DNA]</scope>
</reference>
<feature type="compositionally biased region" description="Acidic residues" evidence="7">
    <location>
        <begin position="16"/>
        <end position="26"/>
    </location>
</feature>
<keyword evidence="5" id="KW-0862">Zinc</keyword>
<dbReference type="GeneID" id="80540244"/>
<dbReference type="Pfam" id="PF05459">
    <property type="entry name" value="Herpes_UL69"/>
    <property type="match status" value="1"/>
</dbReference>
<dbReference type="GO" id="GO:0030430">
    <property type="term" value="C:host cell cytoplasm"/>
    <property type="evidence" value="ECO:0007669"/>
    <property type="project" value="UniProtKB-SubCell"/>
</dbReference>
<name>A0A510J6W7_9ALPH</name>
<dbReference type="KEGG" id="vg:80540244"/>
<evidence type="ECO:0000256" key="4">
    <source>
        <dbReference type="ARBA" id="ARBA00022771"/>
    </source>
</evidence>
<feature type="compositionally biased region" description="Acidic residues" evidence="7">
    <location>
        <begin position="46"/>
        <end position="66"/>
    </location>
</feature>
<dbReference type="RefSeq" id="YP_010801536.1">
    <property type="nucleotide sequence ID" value="NC_076965.1"/>
</dbReference>
<evidence type="ECO:0000313" key="9">
    <source>
        <dbReference type="Proteomes" id="UP001143588"/>
    </source>
</evidence>
<keyword evidence="4" id="KW-0863">Zinc-finger</keyword>
<protein>
    <submittedName>
        <fullName evidence="8">Multifunctional expression regulator ICP27</fullName>
    </submittedName>
</protein>
<dbReference type="GO" id="GO:0003723">
    <property type="term" value="F:RNA binding"/>
    <property type="evidence" value="ECO:0007669"/>
    <property type="project" value="UniProtKB-KW"/>
</dbReference>
<evidence type="ECO:0000313" key="8">
    <source>
        <dbReference type="EMBL" id="BBM13227.1"/>
    </source>
</evidence>
<keyword evidence="6" id="KW-0694">RNA-binding</keyword>
<feature type="compositionally biased region" description="Basic and acidic residues" evidence="7">
    <location>
        <begin position="67"/>
        <end position="77"/>
    </location>
</feature>
<comment type="subcellular location">
    <subcellularLocation>
        <location evidence="1">Host cytoplasm</location>
    </subcellularLocation>
</comment>
<evidence type="ECO:0000256" key="6">
    <source>
        <dbReference type="ARBA" id="ARBA00022884"/>
    </source>
</evidence>